<name>A0A841K087_9BACT</name>
<keyword evidence="5 8" id="KW-0689">Ribosomal protein</keyword>
<sequence length="106" mass="11578">MPASHFQEKSSGTTMANHVSALKRVRQTETKTAVNRANRSRVRGSLRALREAIQKGDVKAAGEQYRATASALDKSVQKGILHKNTASRYKSRLNARVKALSTKTAA</sequence>
<dbReference type="PANTHER" id="PTHR33398:SF1">
    <property type="entry name" value="SMALL RIBOSOMAL SUBUNIT PROTEIN BS20C"/>
    <property type="match status" value="1"/>
</dbReference>
<accession>A0A841K087</accession>
<comment type="caution">
    <text evidence="10">The sequence shown here is derived from an EMBL/GenBank/DDBJ whole genome shotgun (WGS) entry which is preliminary data.</text>
</comment>
<gene>
    <name evidence="8" type="primary">rpsT</name>
    <name evidence="10" type="ORF">HNQ77_003987</name>
</gene>
<dbReference type="GO" id="GO:0006412">
    <property type="term" value="P:translation"/>
    <property type="evidence" value="ECO:0007669"/>
    <property type="project" value="UniProtKB-UniRule"/>
</dbReference>
<keyword evidence="3 8" id="KW-0699">rRNA-binding</keyword>
<protein>
    <recommendedName>
        <fullName evidence="7 8">Small ribosomal subunit protein bS20</fullName>
    </recommendedName>
</protein>
<dbReference type="InterPro" id="IPR002583">
    <property type="entry name" value="Ribosomal_bS20"/>
</dbReference>
<reference evidence="10 11" key="1">
    <citation type="submission" date="2020-08" db="EMBL/GenBank/DDBJ databases">
        <title>Genomic Encyclopedia of Type Strains, Phase IV (KMG-IV): sequencing the most valuable type-strain genomes for metagenomic binning, comparative biology and taxonomic classification.</title>
        <authorList>
            <person name="Goeker M."/>
        </authorList>
    </citation>
    <scope>NUCLEOTIDE SEQUENCE [LARGE SCALE GENOMIC DNA]</scope>
    <source>
        <strain evidence="10 11">DSM 103733</strain>
    </source>
</reference>
<dbReference type="FunFam" id="1.20.58.110:FF:000001">
    <property type="entry name" value="30S ribosomal protein S20"/>
    <property type="match status" value="1"/>
</dbReference>
<dbReference type="Proteomes" id="UP000538666">
    <property type="component" value="Unassembled WGS sequence"/>
</dbReference>
<dbReference type="GO" id="GO:0015935">
    <property type="term" value="C:small ribosomal subunit"/>
    <property type="evidence" value="ECO:0007669"/>
    <property type="project" value="TreeGrafter"/>
</dbReference>
<organism evidence="10 11">
    <name type="scientific">Silvibacterium bohemicum</name>
    <dbReference type="NCBI Taxonomy" id="1577686"/>
    <lineage>
        <taxon>Bacteria</taxon>
        <taxon>Pseudomonadati</taxon>
        <taxon>Acidobacteriota</taxon>
        <taxon>Terriglobia</taxon>
        <taxon>Terriglobales</taxon>
        <taxon>Acidobacteriaceae</taxon>
        <taxon>Silvibacterium</taxon>
    </lineage>
</organism>
<evidence type="ECO:0000256" key="4">
    <source>
        <dbReference type="ARBA" id="ARBA00022884"/>
    </source>
</evidence>
<evidence type="ECO:0000256" key="5">
    <source>
        <dbReference type="ARBA" id="ARBA00022980"/>
    </source>
</evidence>
<dbReference type="Pfam" id="PF01649">
    <property type="entry name" value="Ribosomal_S20p"/>
    <property type="match status" value="1"/>
</dbReference>
<dbReference type="AlphaFoldDB" id="A0A841K087"/>
<dbReference type="GO" id="GO:0070181">
    <property type="term" value="F:small ribosomal subunit rRNA binding"/>
    <property type="evidence" value="ECO:0007669"/>
    <property type="project" value="TreeGrafter"/>
</dbReference>
<evidence type="ECO:0000313" key="11">
    <source>
        <dbReference type="Proteomes" id="UP000538666"/>
    </source>
</evidence>
<evidence type="ECO:0000256" key="3">
    <source>
        <dbReference type="ARBA" id="ARBA00022730"/>
    </source>
</evidence>
<dbReference type="GO" id="GO:0005829">
    <property type="term" value="C:cytosol"/>
    <property type="evidence" value="ECO:0007669"/>
    <property type="project" value="TreeGrafter"/>
</dbReference>
<dbReference type="GO" id="GO:0003735">
    <property type="term" value="F:structural constituent of ribosome"/>
    <property type="evidence" value="ECO:0007669"/>
    <property type="project" value="InterPro"/>
</dbReference>
<evidence type="ECO:0000256" key="8">
    <source>
        <dbReference type="HAMAP-Rule" id="MF_00500"/>
    </source>
</evidence>
<dbReference type="HAMAP" id="MF_00500">
    <property type="entry name" value="Ribosomal_bS20"/>
    <property type="match status" value="1"/>
</dbReference>
<comment type="function">
    <text evidence="1 8">Binds directly to 16S ribosomal RNA.</text>
</comment>
<feature type="region of interest" description="Disordered" evidence="9">
    <location>
        <begin position="1"/>
        <end position="21"/>
    </location>
</feature>
<dbReference type="NCBIfam" id="TIGR00029">
    <property type="entry name" value="S20"/>
    <property type="match status" value="1"/>
</dbReference>
<keyword evidence="4 8" id="KW-0694">RNA-binding</keyword>
<dbReference type="EMBL" id="JACHEK010000008">
    <property type="protein sequence ID" value="MBB6146017.1"/>
    <property type="molecule type" value="Genomic_DNA"/>
</dbReference>
<dbReference type="Gene3D" id="1.20.58.110">
    <property type="entry name" value="Ribosomal protein S20"/>
    <property type="match status" value="1"/>
</dbReference>
<dbReference type="InterPro" id="IPR036510">
    <property type="entry name" value="Ribosomal_bS20_sf"/>
</dbReference>
<dbReference type="PANTHER" id="PTHR33398">
    <property type="entry name" value="30S RIBOSOMAL PROTEIN S20"/>
    <property type="match status" value="1"/>
</dbReference>
<evidence type="ECO:0000256" key="6">
    <source>
        <dbReference type="ARBA" id="ARBA00023274"/>
    </source>
</evidence>
<evidence type="ECO:0000256" key="2">
    <source>
        <dbReference type="ARBA" id="ARBA00007634"/>
    </source>
</evidence>
<proteinExistence type="inferred from homology"/>
<dbReference type="SUPFAM" id="SSF46992">
    <property type="entry name" value="Ribosomal protein S20"/>
    <property type="match status" value="1"/>
</dbReference>
<evidence type="ECO:0000313" key="10">
    <source>
        <dbReference type="EMBL" id="MBB6146017.1"/>
    </source>
</evidence>
<evidence type="ECO:0000256" key="7">
    <source>
        <dbReference type="ARBA" id="ARBA00035136"/>
    </source>
</evidence>
<evidence type="ECO:0000256" key="1">
    <source>
        <dbReference type="ARBA" id="ARBA00003134"/>
    </source>
</evidence>
<keyword evidence="11" id="KW-1185">Reference proteome</keyword>
<evidence type="ECO:0000256" key="9">
    <source>
        <dbReference type="SAM" id="MobiDB-lite"/>
    </source>
</evidence>
<keyword evidence="6 8" id="KW-0687">Ribonucleoprotein</keyword>
<comment type="similarity">
    <text evidence="2 8">Belongs to the bacterial ribosomal protein bS20 family.</text>
</comment>